<organism evidence="2 3">
    <name type="scientific">Mariniflexile gromovii</name>
    <dbReference type="NCBI Taxonomy" id="362523"/>
    <lineage>
        <taxon>Bacteria</taxon>
        <taxon>Pseudomonadati</taxon>
        <taxon>Bacteroidota</taxon>
        <taxon>Flavobacteriia</taxon>
        <taxon>Flavobacteriales</taxon>
        <taxon>Flavobacteriaceae</taxon>
        <taxon>Mariniflexile</taxon>
    </lineage>
</organism>
<evidence type="ECO:0000313" key="2">
    <source>
        <dbReference type="EMBL" id="MBP0903231.1"/>
    </source>
</evidence>
<proteinExistence type="predicted"/>
<gene>
    <name evidence="2" type="ORF">J8H85_05270</name>
</gene>
<dbReference type="EMBL" id="JAGJCB010000003">
    <property type="protein sequence ID" value="MBP0903231.1"/>
    <property type="molecule type" value="Genomic_DNA"/>
</dbReference>
<keyword evidence="1" id="KW-1133">Transmembrane helix</keyword>
<dbReference type="Proteomes" id="UP000670776">
    <property type="component" value="Unassembled WGS sequence"/>
</dbReference>
<keyword evidence="1" id="KW-0472">Membrane</keyword>
<keyword evidence="1" id="KW-0812">Transmembrane</keyword>
<keyword evidence="3" id="KW-1185">Reference proteome</keyword>
<reference evidence="2 3" key="1">
    <citation type="submission" date="2021-04" db="EMBL/GenBank/DDBJ databases">
        <title>Mariniflexile gromovii gen. nov., sp. nov., a gliding bacterium isolated from the sea urchin Strongylocentrotus intermedius.</title>
        <authorList>
            <person name="Ko S."/>
            <person name="Le V."/>
            <person name="Ahn C.-Y."/>
            <person name="Oh H.-M."/>
        </authorList>
    </citation>
    <scope>NUCLEOTIDE SEQUENCE [LARGE SCALE GENOMIC DNA]</scope>
    <source>
        <strain evidence="2 3">KCTC 12570</strain>
    </source>
</reference>
<feature type="transmembrane region" description="Helical" evidence="1">
    <location>
        <begin position="49"/>
        <end position="67"/>
    </location>
</feature>
<name>A0ABS4BRM7_9FLAO</name>
<protein>
    <submittedName>
        <fullName evidence="2">Uncharacterized protein</fullName>
    </submittedName>
</protein>
<dbReference type="RefSeq" id="WP_209653335.1">
    <property type="nucleotide sequence ID" value="NZ_JAGJCB010000003.1"/>
</dbReference>
<sequence length="116" mass="14237">MIFISKYLVPKGYLGVTCYPFVFLKTKELKLDSVLINHENIHLRQQIEILVIPFYFIYGVEFVIRLIQYKNWRAAYRNISFEREAYAHETQLDYLKQRKFWSFLKYLRPNEFQLKT</sequence>
<accession>A0ABS4BRM7</accession>
<evidence type="ECO:0000313" key="3">
    <source>
        <dbReference type="Proteomes" id="UP000670776"/>
    </source>
</evidence>
<evidence type="ECO:0000256" key="1">
    <source>
        <dbReference type="SAM" id="Phobius"/>
    </source>
</evidence>
<comment type="caution">
    <text evidence="2">The sequence shown here is derived from an EMBL/GenBank/DDBJ whole genome shotgun (WGS) entry which is preliminary data.</text>
</comment>